<feature type="domain" description="SIS" evidence="4">
    <location>
        <begin position="25"/>
        <end position="168"/>
    </location>
</feature>
<dbReference type="GO" id="GO:0006002">
    <property type="term" value="P:fructose 6-phosphate metabolic process"/>
    <property type="evidence" value="ECO:0007669"/>
    <property type="project" value="TreeGrafter"/>
</dbReference>
<evidence type="ECO:0000259" key="4">
    <source>
        <dbReference type="PROSITE" id="PS51464"/>
    </source>
</evidence>
<protein>
    <recommendedName>
        <fullName evidence="3">Glutamine--fructose-6-phosphate aminotransferase [isomerizing]</fullName>
        <ecNumber evidence="2">2.6.1.16</ecNumber>
    </recommendedName>
</protein>
<reference evidence="5 6" key="1">
    <citation type="journal article" date="2019" name="Nat. Microbiol.">
        <title>Mediterranean grassland soil C-N compound turnover is dependent on rainfall and depth, and is mediated by genomically divergent microorganisms.</title>
        <authorList>
            <person name="Diamond S."/>
            <person name="Andeer P.F."/>
            <person name="Li Z."/>
            <person name="Crits-Christoph A."/>
            <person name="Burstein D."/>
            <person name="Anantharaman K."/>
            <person name="Lane K.R."/>
            <person name="Thomas B.C."/>
            <person name="Pan C."/>
            <person name="Northen T.R."/>
            <person name="Banfield J.F."/>
        </authorList>
    </citation>
    <scope>NUCLEOTIDE SEQUENCE [LARGE SCALE GENOMIC DNA]</scope>
    <source>
        <strain evidence="5">NP_7</strain>
    </source>
</reference>
<evidence type="ECO:0000313" key="6">
    <source>
        <dbReference type="Proteomes" id="UP000320048"/>
    </source>
</evidence>
<dbReference type="Proteomes" id="UP000320048">
    <property type="component" value="Unassembled WGS sequence"/>
</dbReference>
<dbReference type="PANTHER" id="PTHR10937:SF0">
    <property type="entry name" value="GLUTAMINE--FRUCTOSE-6-PHOSPHATE TRANSAMINASE (ISOMERIZING)"/>
    <property type="match status" value="1"/>
</dbReference>
<dbReference type="AlphaFoldDB" id="A0A537J8Q5"/>
<dbReference type="GO" id="GO:0004360">
    <property type="term" value="F:glutamine-fructose-6-phosphate transaminase (isomerizing) activity"/>
    <property type="evidence" value="ECO:0007669"/>
    <property type="project" value="UniProtKB-EC"/>
</dbReference>
<dbReference type="GO" id="GO:0006047">
    <property type="term" value="P:UDP-N-acetylglucosamine metabolic process"/>
    <property type="evidence" value="ECO:0007669"/>
    <property type="project" value="TreeGrafter"/>
</dbReference>
<evidence type="ECO:0000256" key="2">
    <source>
        <dbReference type="ARBA" id="ARBA00012916"/>
    </source>
</evidence>
<dbReference type="Gene3D" id="3.40.50.10490">
    <property type="entry name" value="Glucose-6-phosphate isomerase like protein, domain 1"/>
    <property type="match status" value="2"/>
</dbReference>
<proteinExistence type="predicted"/>
<dbReference type="SUPFAM" id="SSF53697">
    <property type="entry name" value="SIS domain"/>
    <property type="match status" value="1"/>
</dbReference>
<dbReference type="InterPro" id="IPR001347">
    <property type="entry name" value="SIS_dom"/>
</dbReference>
<comment type="caution">
    <text evidence="5">The sequence shown here is derived from an EMBL/GenBank/DDBJ whole genome shotgun (WGS) entry which is preliminary data.</text>
</comment>
<dbReference type="PROSITE" id="PS51464">
    <property type="entry name" value="SIS"/>
    <property type="match status" value="1"/>
</dbReference>
<dbReference type="EMBL" id="VBAO01000263">
    <property type="protein sequence ID" value="TMI79742.1"/>
    <property type="molecule type" value="Genomic_DNA"/>
</dbReference>
<evidence type="ECO:0000313" key="5">
    <source>
        <dbReference type="EMBL" id="TMI79742.1"/>
    </source>
</evidence>
<evidence type="ECO:0000256" key="1">
    <source>
        <dbReference type="ARBA" id="ARBA00001031"/>
    </source>
</evidence>
<gene>
    <name evidence="5" type="ORF">E6H04_10000</name>
</gene>
<organism evidence="5 6">
    <name type="scientific">Candidatus Segetimicrobium genomatis</name>
    <dbReference type="NCBI Taxonomy" id="2569760"/>
    <lineage>
        <taxon>Bacteria</taxon>
        <taxon>Bacillati</taxon>
        <taxon>Candidatus Sysuimicrobiota</taxon>
        <taxon>Candidatus Sysuimicrobiia</taxon>
        <taxon>Candidatus Sysuimicrobiales</taxon>
        <taxon>Candidatus Segetimicrobiaceae</taxon>
        <taxon>Candidatus Segetimicrobium</taxon>
    </lineage>
</organism>
<name>A0A537J8Q5_9BACT</name>
<accession>A0A537J8Q5</accession>
<evidence type="ECO:0000256" key="3">
    <source>
        <dbReference type="ARBA" id="ARBA00016090"/>
    </source>
</evidence>
<dbReference type="EC" id="2.6.1.16" evidence="2"/>
<dbReference type="InterPro" id="IPR046348">
    <property type="entry name" value="SIS_dom_sf"/>
</dbReference>
<dbReference type="GO" id="GO:0097367">
    <property type="term" value="F:carbohydrate derivative binding"/>
    <property type="evidence" value="ECO:0007669"/>
    <property type="project" value="InterPro"/>
</dbReference>
<sequence length="344" mass="36570">MRGQILAQPSVLRALLAPRDDIGRIVGRLMGKARWLWAVGHGDSYFAAVAASAGFQRFSPIRFAALLAQEALAYPPDGTEGPGLVIAVSMSGGVGQTVAAAAAARARGARVLVVTNTPTSRLADLADETIALGIPEPVSFLSGTATYTASVVVLLLIAVGLGGNADALAQLRHAVEVLQDATGSETGAREWTLIYSAAPIWYFLGMGPHMATAHYGSAKLAEVADAVGIAHETEEFFHEHHWVVRPDHPVVVLTQDAPSRDRGERAVAHLRELNVPVCLVGSAPVAEGAGYLPVPAVADWCAPIVGAVPMQWIAYWLGRAKGLDPDHRTHLIHDPRYTVSRRYR</sequence>
<comment type="catalytic activity">
    <reaction evidence="1">
        <text>D-fructose 6-phosphate + L-glutamine = D-glucosamine 6-phosphate + L-glutamate</text>
        <dbReference type="Rhea" id="RHEA:13237"/>
        <dbReference type="ChEBI" id="CHEBI:29985"/>
        <dbReference type="ChEBI" id="CHEBI:58359"/>
        <dbReference type="ChEBI" id="CHEBI:58725"/>
        <dbReference type="ChEBI" id="CHEBI:61527"/>
        <dbReference type="EC" id="2.6.1.16"/>
    </reaction>
</comment>
<dbReference type="GO" id="GO:0006487">
    <property type="term" value="P:protein N-linked glycosylation"/>
    <property type="evidence" value="ECO:0007669"/>
    <property type="project" value="TreeGrafter"/>
</dbReference>
<dbReference type="PANTHER" id="PTHR10937">
    <property type="entry name" value="GLUCOSAMINE--FRUCTOSE-6-PHOSPHATE AMINOTRANSFERASE, ISOMERIZING"/>
    <property type="match status" value="1"/>
</dbReference>
<dbReference type="Pfam" id="PF01380">
    <property type="entry name" value="SIS"/>
    <property type="match status" value="2"/>
</dbReference>